<reference evidence="1" key="1">
    <citation type="journal article" date="2023" name="Insect Mol. Biol.">
        <title>Genome sequencing provides insights into the evolution of gene families encoding plant cell wall-degrading enzymes in longhorned beetles.</title>
        <authorList>
            <person name="Shin N.R."/>
            <person name="Okamura Y."/>
            <person name="Kirsch R."/>
            <person name="Pauchet Y."/>
        </authorList>
    </citation>
    <scope>NUCLEOTIDE SEQUENCE</scope>
    <source>
        <strain evidence="1">MMC_N1</strain>
    </source>
</reference>
<sequence>MTSHTLGQQICDICGGVHKSLEGLRTHLFHFHNAKKPYTYRDCGRSFKYSHRLTITRGRFFVLTNAETCGKRFFDHRHKKHVKLIHLKLRDHGIVACPYKATYRRDALCVQYCTEVRQLVSLKTHMARYHKDKPSTKPRARRGVAV</sequence>
<evidence type="ECO:0000313" key="1">
    <source>
        <dbReference type="EMBL" id="KAJ8973909.1"/>
    </source>
</evidence>
<name>A0ABQ9J743_9CUCU</name>
<evidence type="ECO:0000313" key="2">
    <source>
        <dbReference type="Proteomes" id="UP001162164"/>
    </source>
</evidence>
<dbReference type="EMBL" id="JAPWTJ010001084">
    <property type="protein sequence ID" value="KAJ8973909.1"/>
    <property type="molecule type" value="Genomic_DNA"/>
</dbReference>
<gene>
    <name evidence="1" type="ORF">NQ317_004181</name>
</gene>
<protein>
    <recommendedName>
        <fullName evidence="3">C2H2-type domain-containing protein</fullName>
    </recommendedName>
</protein>
<dbReference type="Proteomes" id="UP001162164">
    <property type="component" value="Unassembled WGS sequence"/>
</dbReference>
<evidence type="ECO:0008006" key="3">
    <source>
        <dbReference type="Google" id="ProtNLM"/>
    </source>
</evidence>
<dbReference type="InterPro" id="IPR036236">
    <property type="entry name" value="Znf_C2H2_sf"/>
</dbReference>
<proteinExistence type="predicted"/>
<organism evidence="1 2">
    <name type="scientific">Molorchus minor</name>
    <dbReference type="NCBI Taxonomy" id="1323400"/>
    <lineage>
        <taxon>Eukaryota</taxon>
        <taxon>Metazoa</taxon>
        <taxon>Ecdysozoa</taxon>
        <taxon>Arthropoda</taxon>
        <taxon>Hexapoda</taxon>
        <taxon>Insecta</taxon>
        <taxon>Pterygota</taxon>
        <taxon>Neoptera</taxon>
        <taxon>Endopterygota</taxon>
        <taxon>Coleoptera</taxon>
        <taxon>Polyphaga</taxon>
        <taxon>Cucujiformia</taxon>
        <taxon>Chrysomeloidea</taxon>
        <taxon>Cerambycidae</taxon>
        <taxon>Lamiinae</taxon>
        <taxon>Monochamini</taxon>
        <taxon>Molorchus</taxon>
    </lineage>
</organism>
<comment type="caution">
    <text evidence="1">The sequence shown here is derived from an EMBL/GenBank/DDBJ whole genome shotgun (WGS) entry which is preliminary data.</text>
</comment>
<dbReference type="Gene3D" id="3.30.160.60">
    <property type="entry name" value="Classic Zinc Finger"/>
    <property type="match status" value="1"/>
</dbReference>
<keyword evidence="2" id="KW-1185">Reference proteome</keyword>
<dbReference type="SUPFAM" id="SSF57667">
    <property type="entry name" value="beta-beta-alpha zinc fingers"/>
    <property type="match status" value="1"/>
</dbReference>
<accession>A0ABQ9J743</accession>